<dbReference type="Gene3D" id="3.10.50.40">
    <property type="match status" value="1"/>
</dbReference>
<keyword evidence="10" id="KW-1185">Reference proteome</keyword>
<dbReference type="AlphaFoldDB" id="H3G8Z7"/>
<dbReference type="InterPro" id="IPR046357">
    <property type="entry name" value="PPIase_dom_sf"/>
</dbReference>
<organism evidence="9 10">
    <name type="scientific">Phytophthora ramorum</name>
    <name type="common">Sudden oak death agent</name>
    <dbReference type="NCBI Taxonomy" id="164328"/>
    <lineage>
        <taxon>Eukaryota</taxon>
        <taxon>Sar</taxon>
        <taxon>Stramenopiles</taxon>
        <taxon>Oomycota</taxon>
        <taxon>Peronosporomycetes</taxon>
        <taxon>Peronosporales</taxon>
        <taxon>Peronosporaceae</taxon>
        <taxon>Phytophthora</taxon>
    </lineage>
</organism>
<dbReference type="InterPro" id="IPR001179">
    <property type="entry name" value="PPIase_FKBP_dom"/>
</dbReference>
<dbReference type="EC" id="5.2.1.8" evidence="7"/>
<dbReference type="Proteomes" id="UP000005238">
    <property type="component" value="Unassembled WGS sequence"/>
</dbReference>
<reference evidence="9" key="2">
    <citation type="submission" date="2015-06" db="UniProtKB">
        <authorList>
            <consortium name="EnsemblProtists"/>
        </authorList>
    </citation>
    <scope>IDENTIFICATION</scope>
    <source>
        <strain evidence="9">Pr102</strain>
    </source>
</reference>
<evidence type="ECO:0000313" key="9">
    <source>
        <dbReference type="EnsemblProtists" id="Phyra71417"/>
    </source>
</evidence>
<dbReference type="EMBL" id="DS566015">
    <property type="status" value="NOT_ANNOTATED_CDS"/>
    <property type="molecule type" value="Genomic_DNA"/>
</dbReference>
<dbReference type="OMA" id="ATLKFEM"/>
<dbReference type="HOGENOM" id="CLU_013615_12_1_1"/>
<keyword evidence="3" id="KW-0963">Cytoplasm</keyword>
<comment type="subcellular location">
    <subcellularLocation>
        <location evidence="2">Cytoplasm</location>
    </subcellularLocation>
</comment>
<evidence type="ECO:0000256" key="3">
    <source>
        <dbReference type="ARBA" id="ARBA00022490"/>
    </source>
</evidence>
<dbReference type="SUPFAM" id="SSF54534">
    <property type="entry name" value="FKBP-like"/>
    <property type="match status" value="1"/>
</dbReference>
<evidence type="ECO:0000256" key="4">
    <source>
        <dbReference type="ARBA" id="ARBA00023110"/>
    </source>
</evidence>
<dbReference type="PANTHER" id="PTHR10516:SF443">
    <property type="entry name" value="FK506-BINDING PROTEIN 59-RELATED"/>
    <property type="match status" value="1"/>
</dbReference>
<accession>H3G8Z7</accession>
<dbReference type="GO" id="GO:0005737">
    <property type="term" value="C:cytoplasm"/>
    <property type="evidence" value="ECO:0007669"/>
    <property type="project" value="UniProtKB-SubCell"/>
</dbReference>
<name>H3G8Z7_PHYRM</name>
<proteinExistence type="predicted"/>
<protein>
    <recommendedName>
        <fullName evidence="7">peptidylprolyl isomerase</fullName>
        <ecNumber evidence="7">5.2.1.8</ecNumber>
    </recommendedName>
</protein>
<dbReference type="STRING" id="164328.H3G8Z7"/>
<dbReference type="eggNOG" id="KOG0544">
    <property type="taxonomic scope" value="Eukaryota"/>
</dbReference>
<evidence type="ECO:0000256" key="1">
    <source>
        <dbReference type="ARBA" id="ARBA00000971"/>
    </source>
</evidence>
<keyword evidence="5" id="KW-1015">Disulfide bond</keyword>
<sequence length="123" mass="13191">MGVTKELLAEGNGAMPAKGASVTVHCTGFGKDRDLAQKFWSTKDPGQSPFTFKVGLGQVIKGWDEGVLGMKLGEKARLTCTPDYAYGAGGFPAVLVYRFVQLAGFLNCPDSTLVFEIEVLKIE</sequence>
<dbReference type="FunFam" id="3.10.50.40:FF:000031">
    <property type="entry name" value="Peptidylprolyl isomerase"/>
    <property type="match status" value="1"/>
</dbReference>
<dbReference type="VEuPathDB" id="FungiDB:KRP23_3390"/>
<evidence type="ECO:0000256" key="7">
    <source>
        <dbReference type="PROSITE-ProRule" id="PRU00277"/>
    </source>
</evidence>
<feature type="domain" description="PPIase FKBP-type" evidence="8">
    <location>
        <begin position="19"/>
        <end position="123"/>
    </location>
</feature>
<keyword evidence="4 7" id="KW-0697">Rotamase</keyword>
<dbReference type="InParanoid" id="H3G8Z7"/>
<dbReference type="EnsemblProtists" id="Phyra71417">
    <property type="protein sequence ID" value="Phyra71417"/>
    <property type="gene ID" value="Phyra71417"/>
</dbReference>
<evidence type="ECO:0000313" key="10">
    <source>
        <dbReference type="Proteomes" id="UP000005238"/>
    </source>
</evidence>
<dbReference type="InterPro" id="IPR050689">
    <property type="entry name" value="FKBP-type_PPIase"/>
</dbReference>
<evidence type="ECO:0000256" key="6">
    <source>
        <dbReference type="ARBA" id="ARBA00023235"/>
    </source>
</evidence>
<dbReference type="PROSITE" id="PS50059">
    <property type="entry name" value="FKBP_PPIASE"/>
    <property type="match status" value="1"/>
</dbReference>
<keyword evidence="6 7" id="KW-0413">Isomerase</keyword>
<comment type="catalytic activity">
    <reaction evidence="1 7">
        <text>[protein]-peptidylproline (omega=180) = [protein]-peptidylproline (omega=0)</text>
        <dbReference type="Rhea" id="RHEA:16237"/>
        <dbReference type="Rhea" id="RHEA-COMP:10747"/>
        <dbReference type="Rhea" id="RHEA-COMP:10748"/>
        <dbReference type="ChEBI" id="CHEBI:83833"/>
        <dbReference type="ChEBI" id="CHEBI:83834"/>
        <dbReference type="EC" id="5.2.1.8"/>
    </reaction>
</comment>
<dbReference type="PANTHER" id="PTHR10516">
    <property type="entry name" value="PEPTIDYL-PROLYL CIS-TRANS ISOMERASE"/>
    <property type="match status" value="1"/>
</dbReference>
<evidence type="ECO:0000259" key="8">
    <source>
        <dbReference type="PROSITE" id="PS50059"/>
    </source>
</evidence>
<dbReference type="GO" id="GO:0003755">
    <property type="term" value="F:peptidyl-prolyl cis-trans isomerase activity"/>
    <property type="evidence" value="ECO:0000318"/>
    <property type="project" value="GO_Central"/>
</dbReference>
<reference evidence="10" key="1">
    <citation type="journal article" date="2006" name="Science">
        <title>Phytophthora genome sequences uncover evolutionary origins and mechanisms of pathogenesis.</title>
        <authorList>
            <person name="Tyler B.M."/>
            <person name="Tripathy S."/>
            <person name="Zhang X."/>
            <person name="Dehal P."/>
            <person name="Jiang R.H."/>
            <person name="Aerts A."/>
            <person name="Arredondo F.D."/>
            <person name="Baxter L."/>
            <person name="Bensasson D."/>
            <person name="Beynon J.L."/>
            <person name="Chapman J."/>
            <person name="Damasceno C.M."/>
            <person name="Dorrance A.E."/>
            <person name="Dou D."/>
            <person name="Dickerman A.W."/>
            <person name="Dubchak I.L."/>
            <person name="Garbelotto M."/>
            <person name="Gijzen M."/>
            <person name="Gordon S.G."/>
            <person name="Govers F."/>
            <person name="Grunwald N.J."/>
            <person name="Huang W."/>
            <person name="Ivors K.L."/>
            <person name="Jones R.W."/>
            <person name="Kamoun S."/>
            <person name="Krampis K."/>
            <person name="Lamour K.H."/>
            <person name="Lee M.K."/>
            <person name="McDonald W.H."/>
            <person name="Medina M."/>
            <person name="Meijer H.J."/>
            <person name="Nordberg E.K."/>
            <person name="Maclean D.J."/>
            <person name="Ospina-Giraldo M.D."/>
            <person name="Morris P.F."/>
            <person name="Phuntumart V."/>
            <person name="Putnam N.H."/>
            <person name="Rash S."/>
            <person name="Rose J.K."/>
            <person name="Sakihama Y."/>
            <person name="Salamov A.A."/>
            <person name="Savidor A."/>
            <person name="Scheuring C.F."/>
            <person name="Smith B.M."/>
            <person name="Sobral B.W."/>
            <person name="Terry A."/>
            <person name="Torto-Alalibo T.A."/>
            <person name="Win J."/>
            <person name="Xu Z."/>
            <person name="Zhang H."/>
            <person name="Grigoriev I.V."/>
            <person name="Rokhsar D.S."/>
            <person name="Boore J.L."/>
        </authorList>
    </citation>
    <scope>NUCLEOTIDE SEQUENCE [LARGE SCALE GENOMIC DNA]</scope>
    <source>
        <strain evidence="10">Pr102</strain>
    </source>
</reference>
<dbReference type="Pfam" id="PF00254">
    <property type="entry name" value="FKBP_C"/>
    <property type="match status" value="1"/>
</dbReference>
<evidence type="ECO:0000256" key="2">
    <source>
        <dbReference type="ARBA" id="ARBA00004496"/>
    </source>
</evidence>
<dbReference type="VEuPathDB" id="FungiDB:KRP22_3371"/>
<evidence type="ECO:0000256" key="5">
    <source>
        <dbReference type="ARBA" id="ARBA00023157"/>
    </source>
</evidence>